<name>A0A1A8WXL1_PLAMA</name>
<proteinExistence type="predicted"/>
<dbReference type="AlphaFoldDB" id="A0A1A8WXL1"/>
<feature type="transmembrane region" description="Helical" evidence="1">
    <location>
        <begin position="136"/>
        <end position="157"/>
    </location>
</feature>
<protein>
    <submittedName>
        <fullName evidence="2">Uncharacterized protein</fullName>
    </submittedName>
</protein>
<gene>
    <name evidence="2" type="ORF">PMALA_051260</name>
</gene>
<dbReference type="Pfam" id="PF12420">
    <property type="entry name" value="DUF3671"/>
    <property type="match status" value="1"/>
</dbReference>
<dbReference type="Proteomes" id="UP000078597">
    <property type="component" value="Unassembled WGS sequence"/>
</dbReference>
<evidence type="ECO:0000313" key="2">
    <source>
        <dbReference type="EMBL" id="SBS96111.1"/>
    </source>
</evidence>
<keyword evidence="1" id="KW-1133">Transmembrane helix</keyword>
<evidence type="ECO:0000313" key="3">
    <source>
        <dbReference type="Proteomes" id="UP000078597"/>
    </source>
</evidence>
<sequence>MDMLFYEDITFNKPGDNYNLDRKLYTRFFRLLTKYKQGKYSNIAELKENIPYIDVIEKRDISHKEKGFIRKTKYSNGSSLYKAQYYTEVIDYNNGMFDGKYFHFEKKCMKKKDYDHFFEKKRIGNIALKKIKFRNYGFGVAVFVIYFLLGIGIPSLYGIDSLNIKWDNIGTVPLWKYFKVPI</sequence>
<evidence type="ECO:0000256" key="1">
    <source>
        <dbReference type="SAM" id="Phobius"/>
    </source>
</evidence>
<keyword evidence="1" id="KW-0812">Transmembrane</keyword>
<organism evidence="2 3">
    <name type="scientific">Plasmodium malariae</name>
    <dbReference type="NCBI Taxonomy" id="5858"/>
    <lineage>
        <taxon>Eukaryota</taxon>
        <taxon>Sar</taxon>
        <taxon>Alveolata</taxon>
        <taxon>Apicomplexa</taxon>
        <taxon>Aconoidasida</taxon>
        <taxon>Haemosporida</taxon>
        <taxon>Plasmodiidae</taxon>
        <taxon>Plasmodium</taxon>
        <taxon>Plasmodium (Plasmodium)</taxon>
    </lineage>
</organism>
<keyword evidence="1" id="KW-0472">Membrane</keyword>
<accession>A0A1A8WXL1</accession>
<dbReference type="InterPro" id="IPR022139">
    <property type="entry name" value="Fam-L/Fam-M-like_plasmodium"/>
</dbReference>
<dbReference type="EMBL" id="FLQW01003716">
    <property type="protein sequence ID" value="SBS96111.1"/>
    <property type="molecule type" value="Genomic_DNA"/>
</dbReference>
<dbReference type="VEuPathDB" id="PlasmoDB:PmUG01_08015000"/>
<reference evidence="3" key="1">
    <citation type="submission" date="2016-05" db="EMBL/GenBank/DDBJ databases">
        <authorList>
            <person name="Naeem Raeece"/>
        </authorList>
    </citation>
    <scope>NUCLEOTIDE SEQUENCE [LARGE SCALE GENOMIC DNA]</scope>
</reference>